<feature type="transmembrane region" description="Helical" evidence="1">
    <location>
        <begin position="64"/>
        <end position="85"/>
    </location>
</feature>
<name>A0AAE3MZ60_9HYPH</name>
<evidence type="ECO:0000313" key="2">
    <source>
        <dbReference type="EMBL" id="MCX8997753.1"/>
    </source>
</evidence>
<reference evidence="2" key="1">
    <citation type="submission" date="2022-07" db="EMBL/GenBank/DDBJ databases">
        <title>Ectorhizobium quercum gen.nov., sp. nov.</title>
        <authorList>
            <person name="Ma T."/>
            <person name="Li Y."/>
        </authorList>
    </citation>
    <scope>NUCLEOTIDE SEQUENCE</scope>
    <source>
        <strain evidence="2">BDR2-2</strain>
    </source>
</reference>
<comment type="caution">
    <text evidence="2">The sequence shown here is derived from an EMBL/GenBank/DDBJ whole genome shotgun (WGS) entry which is preliminary data.</text>
</comment>
<dbReference type="EMBL" id="JANFPI010000003">
    <property type="protein sequence ID" value="MCX8997753.1"/>
    <property type="molecule type" value="Genomic_DNA"/>
</dbReference>
<organism evidence="2 3">
    <name type="scientific">Ectorhizobium quercum</name>
    <dbReference type="NCBI Taxonomy" id="2965071"/>
    <lineage>
        <taxon>Bacteria</taxon>
        <taxon>Pseudomonadati</taxon>
        <taxon>Pseudomonadota</taxon>
        <taxon>Alphaproteobacteria</taxon>
        <taxon>Hyphomicrobiales</taxon>
        <taxon>Rhizobiaceae</taxon>
        <taxon>Ectorhizobium</taxon>
    </lineage>
</organism>
<proteinExistence type="predicted"/>
<evidence type="ECO:0000313" key="3">
    <source>
        <dbReference type="Proteomes" id="UP001208771"/>
    </source>
</evidence>
<dbReference type="AlphaFoldDB" id="A0AAE3MZ60"/>
<evidence type="ECO:0000256" key="1">
    <source>
        <dbReference type="SAM" id="Phobius"/>
    </source>
</evidence>
<dbReference type="Proteomes" id="UP001208771">
    <property type="component" value="Unassembled WGS sequence"/>
</dbReference>
<keyword evidence="1" id="KW-0472">Membrane</keyword>
<keyword evidence="1" id="KW-1133">Transmembrane helix</keyword>
<feature type="transmembrane region" description="Helical" evidence="1">
    <location>
        <begin position="91"/>
        <end position="117"/>
    </location>
</feature>
<sequence length="126" mass="13859">MKRFSVTLAVLISLFGISLNGYIYLVAPTGRAEAFFVGMFCFGSMPYFIVLFSVFLWRSRSFAAFAIGALAFVVDIGVVYNVFWISASLGAIFVFMAAPFFKLIATVPVGVVIGWGLDTRLERARS</sequence>
<accession>A0AAE3MZ60</accession>
<keyword evidence="3" id="KW-1185">Reference proteome</keyword>
<protein>
    <submittedName>
        <fullName evidence="2">Uncharacterized protein</fullName>
    </submittedName>
</protein>
<gene>
    <name evidence="2" type="ORF">NOF55_11640</name>
</gene>
<feature type="transmembrane region" description="Helical" evidence="1">
    <location>
        <begin position="36"/>
        <end position="57"/>
    </location>
</feature>
<keyword evidence="1" id="KW-0812">Transmembrane</keyword>
<dbReference type="RefSeq" id="WP_306411527.1">
    <property type="nucleotide sequence ID" value="NZ_JANFPI010000003.1"/>
</dbReference>